<feature type="compositionally biased region" description="Basic and acidic residues" evidence="1">
    <location>
        <begin position="782"/>
        <end position="795"/>
    </location>
</feature>
<evidence type="ECO:0000256" key="1">
    <source>
        <dbReference type="SAM" id="MobiDB-lite"/>
    </source>
</evidence>
<feature type="region of interest" description="Disordered" evidence="1">
    <location>
        <begin position="767"/>
        <end position="795"/>
    </location>
</feature>
<accession>A0ABP0QXC1</accession>
<dbReference type="EMBL" id="CAXAMM010040402">
    <property type="protein sequence ID" value="CAK9092942.1"/>
    <property type="molecule type" value="Genomic_DNA"/>
</dbReference>
<evidence type="ECO:0000313" key="2">
    <source>
        <dbReference type="EMBL" id="CAK9092942.1"/>
    </source>
</evidence>
<reference evidence="2 3" key="1">
    <citation type="submission" date="2024-02" db="EMBL/GenBank/DDBJ databases">
        <authorList>
            <person name="Chen Y."/>
            <person name="Shah S."/>
            <person name="Dougan E. K."/>
            <person name="Thang M."/>
            <person name="Chan C."/>
        </authorList>
    </citation>
    <scope>NUCLEOTIDE SEQUENCE [LARGE SCALE GENOMIC DNA]</scope>
</reference>
<proteinExistence type="predicted"/>
<dbReference type="Proteomes" id="UP001642464">
    <property type="component" value="Unassembled WGS sequence"/>
</dbReference>
<protein>
    <submittedName>
        <fullName evidence="2">Uncharacterized protein</fullName>
    </submittedName>
</protein>
<feature type="compositionally biased region" description="Basic and acidic residues" evidence="1">
    <location>
        <begin position="450"/>
        <end position="460"/>
    </location>
</feature>
<organism evidence="2 3">
    <name type="scientific">Durusdinium trenchii</name>
    <dbReference type="NCBI Taxonomy" id="1381693"/>
    <lineage>
        <taxon>Eukaryota</taxon>
        <taxon>Sar</taxon>
        <taxon>Alveolata</taxon>
        <taxon>Dinophyceae</taxon>
        <taxon>Suessiales</taxon>
        <taxon>Symbiodiniaceae</taxon>
        <taxon>Durusdinium</taxon>
    </lineage>
</organism>
<feature type="compositionally biased region" description="Basic and acidic residues" evidence="1">
    <location>
        <begin position="302"/>
        <end position="318"/>
    </location>
</feature>
<feature type="compositionally biased region" description="Basic residues" evidence="1">
    <location>
        <begin position="772"/>
        <end position="781"/>
    </location>
</feature>
<name>A0ABP0QXC1_9DINO</name>
<feature type="compositionally biased region" description="Low complexity" evidence="1">
    <location>
        <begin position="274"/>
        <end position="301"/>
    </location>
</feature>
<feature type="region of interest" description="Disordered" evidence="1">
    <location>
        <begin position="204"/>
        <end position="463"/>
    </location>
</feature>
<feature type="compositionally biased region" description="Basic and acidic residues" evidence="1">
    <location>
        <begin position="237"/>
        <end position="273"/>
    </location>
</feature>
<feature type="compositionally biased region" description="Acidic residues" evidence="1">
    <location>
        <begin position="438"/>
        <end position="449"/>
    </location>
</feature>
<comment type="caution">
    <text evidence="2">The sequence shown here is derived from an EMBL/GenBank/DDBJ whole genome shotgun (WGS) entry which is preliminary data.</text>
</comment>
<keyword evidence="3" id="KW-1185">Reference proteome</keyword>
<feature type="compositionally biased region" description="Basic and acidic residues" evidence="1">
    <location>
        <begin position="336"/>
        <end position="345"/>
    </location>
</feature>
<feature type="compositionally biased region" description="Acidic residues" evidence="1">
    <location>
        <begin position="346"/>
        <end position="361"/>
    </location>
</feature>
<evidence type="ECO:0000313" key="3">
    <source>
        <dbReference type="Proteomes" id="UP001642464"/>
    </source>
</evidence>
<sequence>MGSTLRSKCRPLGRRDSQKVADGNCMVSRCMILCILAACKACWWVLEQPASSIMEYHPSFQRMLRLLGGTRRMMLCMSNYGGQTRKATVLYSSHGEIDDLLDEATEPVQSSGPPPEMTIRYQNQKGEWRFGRAMSKTRTKNARAVKRAARRFLREALDTENTLDSAVASNSHWLKRAKLLSVMQIYSWQSAMPLAALKRGATADCSVAKSGKTKKEKKVPKCMDPRFQKAPKNNAPVKEEKHESKVARKDNRPKKDPKVKEVTKEEKQKRCRESSQQSPAARPSALRNGGKAAAASKSNAAKNEKDLKDKKEVSMGKDKKAKVDKHVMSSMQALKRKLEEQRKVEEEESDASSGEESDDSINEQLEKLIKQKNGKASGKASAPELEEEADSQSASEAEEDHGGTDSEEEEEDDEANEEGEDESEPESDDKSQSASGDEGSDDEAEEEEKESDKSERKKCGANETAIVPVRNSVTHKKEYDTFLRQIQNKKLFPVDMSSYVTKCKNDLFCAWLDAGKNWDNARLIMQRTHSNEQESLSGWIAKRGKELVEMYGEEKGRSLMARRQQEGLFYNSEDFPDDELERFYYMRKPKEMNRRQTIRDSTIIDGEASLDNDMLKALTGETDGMMRAGAMPAGHAETAAGQKALHDALNESVQAAPKKKAKKTEEASVPVAPKTVIDKAKDLTQEVLDESVAARRKGMALGAVSYAGELSTQLITYASTMEKRYASLQQAVSKQVDDHSFFDSLFKKIEKERKWFPNAEAAAGSILSGIKRANKPKKEKGPKKGETSKGKEVKK</sequence>
<gene>
    <name evidence="2" type="ORF">SCF082_LOCUS43726</name>
</gene>
<feature type="compositionally biased region" description="Acidic residues" evidence="1">
    <location>
        <begin position="405"/>
        <end position="427"/>
    </location>
</feature>